<evidence type="ECO:0000256" key="3">
    <source>
        <dbReference type="ARBA" id="ARBA00022748"/>
    </source>
</evidence>
<dbReference type="GO" id="GO:0016020">
    <property type="term" value="C:membrane"/>
    <property type="evidence" value="ECO:0007669"/>
    <property type="project" value="UniProtKB-SubCell"/>
</dbReference>
<dbReference type="PATRIC" id="fig|1630135.4.peg.472"/>
<accession>A0A1B0ZGD5</accession>
<organism evidence="8 9">
    <name type="scientific">Dermabacter vaginalis</name>
    <dbReference type="NCBI Taxonomy" id="1630135"/>
    <lineage>
        <taxon>Bacteria</taxon>
        <taxon>Bacillati</taxon>
        <taxon>Actinomycetota</taxon>
        <taxon>Actinomycetes</taxon>
        <taxon>Micrococcales</taxon>
        <taxon>Dermabacteraceae</taxon>
        <taxon>Dermabacter</taxon>
    </lineage>
</organism>
<feature type="transmembrane region" description="Helical" evidence="6">
    <location>
        <begin position="45"/>
        <end position="65"/>
    </location>
</feature>
<evidence type="ECO:0000256" key="1">
    <source>
        <dbReference type="ARBA" id="ARBA00004141"/>
    </source>
</evidence>
<dbReference type="RefSeq" id="WP_065247342.1">
    <property type="nucleotide sequence ID" value="NZ_CP012117.1"/>
</dbReference>
<keyword evidence="4 6" id="KW-1133">Transmembrane helix</keyword>
<name>A0A1B0ZGD5_9MICO</name>
<keyword evidence="5 6" id="KW-0472">Membrane</keyword>
<feature type="transmembrane region" description="Helical" evidence="6">
    <location>
        <begin position="102"/>
        <end position="123"/>
    </location>
</feature>
<keyword evidence="2 6" id="KW-0812">Transmembrane</keyword>
<evidence type="ECO:0000256" key="4">
    <source>
        <dbReference type="ARBA" id="ARBA00022989"/>
    </source>
</evidence>
<dbReference type="InterPro" id="IPR007816">
    <property type="entry name" value="ResB-like_domain"/>
</dbReference>
<dbReference type="KEGG" id="dva:DAD186_04700"/>
<feature type="transmembrane region" description="Helical" evidence="6">
    <location>
        <begin position="199"/>
        <end position="217"/>
    </location>
</feature>
<dbReference type="Proteomes" id="UP000092596">
    <property type="component" value="Chromosome"/>
</dbReference>
<evidence type="ECO:0000259" key="7">
    <source>
        <dbReference type="Pfam" id="PF05140"/>
    </source>
</evidence>
<sequence length="542" mass="59557">MKDQQASENPEPAHERAYEGASAPTMPRLGVRGTLRFLWRQLTSMNTALVLLLLLAVAAVPGSLLPQRSVNPAKTEQFLADNGWWGELLDWAGFFEVFTSPWFSAIYLLLFISLVGCVVPRCITYARQVVAKPPRTPRRLQRFTGYTRRPLANEAPKDIQLRAARHLKKAGYRVRTLEEGSGTLSVSAERGYLREAGNLVFHLALLGVLLGVGLGYLTSYRGQITVVEGEGFANSLTSYDSFEPGAWFDPDQLPPFRFTLDEFRAEFSTDSSNPKSFGLPTKFEADLTVDAPGRETYKQRVRVNEPLEVDGASAFLLGNGYAPIITVRDPEGHVVADGPIRTVSNDKNYTGQLVLKMPDASPKQMALVGIFAPTAVIDERGPHSKYAGLVDPKIFLTAHTGDLGLDDGVPTNAYQIDVSKLDQVVDDEGKPLLMTLAPGEKFDLPDGSSIEFRDIKRYAAFDVKHDPWQGFTLVMALLSAAGLMLSLFIPRRRMWVRATPSGEGSEIEVAGLARSEDFALADDVTRLADRLAPTPASADLRE</sequence>
<keyword evidence="3" id="KW-0201">Cytochrome c-type biogenesis</keyword>
<reference evidence="8 9" key="1">
    <citation type="submission" date="2015-06" db="EMBL/GenBank/DDBJ databases">
        <title>Investigation of pathophysiology for high-risk pregnancy and development of treatment modality based on it.</title>
        <authorList>
            <person name="Kim B.-C."/>
            <person name="Lim S."/>
        </authorList>
    </citation>
    <scope>NUCLEOTIDE SEQUENCE [LARGE SCALE GENOMIC DNA]</scope>
    <source>
        <strain evidence="8 9">AD1-86</strain>
    </source>
</reference>
<evidence type="ECO:0000313" key="9">
    <source>
        <dbReference type="Proteomes" id="UP000092596"/>
    </source>
</evidence>
<dbReference type="PANTHER" id="PTHR31566:SF0">
    <property type="entry name" value="CYTOCHROME C BIOGENESIS PROTEIN CCS1, CHLOROPLASTIC"/>
    <property type="match status" value="1"/>
</dbReference>
<evidence type="ECO:0000256" key="6">
    <source>
        <dbReference type="SAM" id="Phobius"/>
    </source>
</evidence>
<evidence type="ECO:0000256" key="5">
    <source>
        <dbReference type="ARBA" id="ARBA00023136"/>
    </source>
</evidence>
<dbReference type="InterPro" id="IPR023494">
    <property type="entry name" value="Cyt_c_bgen_Ccs1/CcsB/ResB"/>
</dbReference>
<comment type="subcellular location">
    <subcellularLocation>
        <location evidence="1">Membrane</location>
        <topology evidence="1">Multi-pass membrane protein</topology>
    </subcellularLocation>
</comment>
<dbReference type="Pfam" id="PF05140">
    <property type="entry name" value="ResB"/>
    <property type="match status" value="1"/>
</dbReference>
<evidence type="ECO:0000256" key="2">
    <source>
        <dbReference type="ARBA" id="ARBA00022692"/>
    </source>
</evidence>
<dbReference type="STRING" id="1630135.DAD186_04700"/>
<feature type="transmembrane region" description="Helical" evidence="6">
    <location>
        <begin position="468"/>
        <end position="489"/>
    </location>
</feature>
<proteinExistence type="predicted"/>
<feature type="domain" description="ResB-like" evidence="7">
    <location>
        <begin position="45"/>
        <end position="523"/>
    </location>
</feature>
<dbReference type="GO" id="GO:0017004">
    <property type="term" value="P:cytochrome complex assembly"/>
    <property type="evidence" value="ECO:0007669"/>
    <property type="project" value="UniProtKB-KW"/>
</dbReference>
<dbReference type="AlphaFoldDB" id="A0A1B0ZGD5"/>
<evidence type="ECO:0000313" key="8">
    <source>
        <dbReference type="EMBL" id="ANP27025.1"/>
    </source>
</evidence>
<gene>
    <name evidence="8" type="ORF">DAD186_04700</name>
</gene>
<dbReference type="PANTHER" id="PTHR31566">
    <property type="entry name" value="CYTOCHROME C BIOGENESIS PROTEIN CCS1, CHLOROPLASTIC"/>
    <property type="match status" value="1"/>
</dbReference>
<protein>
    <recommendedName>
        <fullName evidence="7">ResB-like domain-containing protein</fullName>
    </recommendedName>
</protein>
<dbReference type="EMBL" id="CP012117">
    <property type="protein sequence ID" value="ANP27025.1"/>
    <property type="molecule type" value="Genomic_DNA"/>
</dbReference>